<organism evidence="17">
    <name type="scientific">Cymbiodyta marginella</name>
    <dbReference type="NCBI Taxonomy" id="347319"/>
    <lineage>
        <taxon>Eukaryota</taxon>
        <taxon>Metazoa</taxon>
        <taxon>Ecdysozoa</taxon>
        <taxon>Arthropoda</taxon>
        <taxon>Hexapoda</taxon>
        <taxon>Insecta</taxon>
        <taxon>Pterygota</taxon>
        <taxon>Neoptera</taxon>
        <taxon>Endopterygota</taxon>
        <taxon>Coleoptera</taxon>
        <taxon>Polyphaga</taxon>
        <taxon>Staphyliniformia</taxon>
        <taxon>Hydrophilidae</taxon>
        <taxon>Hydrophilinae</taxon>
        <taxon>Cymbiodyta</taxon>
    </lineage>
</organism>
<evidence type="ECO:0000256" key="10">
    <source>
        <dbReference type="ARBA" id="ARBA00022989"/>
    </source>
</evidence>
<keyword evidence="8" id="KW-1278">Translocase</keyword>
<comment type="subcellular location">
    <subcellularLocation>
        <location evidence="1">Mitochondrion membrane</location>
        <topology evidence="1">Multi-pass membrane protein</topology>
    </subcellularLocation>
</comment>
<comment type="catalytic activity">
    <reaction evidence="15">
        <text>a ubiquinone + NADH + 5 H(+)(in) = a ubiquinol + NAD(+) + 4 H(+)(out)</text>
        <dbReference type="Rhea" id="RHEA:29091"/>
        <dbReference type="Rhea" id="RHEA-COMP:9565"/>
        <dbReference type="Rhea" id="RHEA-COMP:9566"/>
        <dbReference type="ChEBI" id="CHEBI:15378"/>
        <dbReference type="ChEBI" id="CHEBI:16389"/>
        <dbReference type="ChEBI" id="CHEBI:17976"/>
        <dbReference type="ChEBI" id="CHEBI:57540"/>
        <dbReference type="ChEBI" id="CHEBI:57945"/>
        <dbReference type="EC" id="7.1.1.2"/>
    </reaction>
</comment>
<feature type="transmembrane region" description="Helical" evidence="16">
    <location>
        <begin position="47"/>
        <end position="66"/>
    </location>
</feature>
<dbReference type="PANTHER" id="PTHR11435">
    <property type="entry name" value="NADH UBIQUINONE OXIDOREDUCTASE SUBUNIT ND6"/>
    <property type="match status" value="1"/>
</dbReference>
<keyword evidence="12 17" id="KW-0496">Mitochondrion</keyword>
<protein>
    <recommendedName>
        <fullName evidence="4">NADH-ubiquinone oxidoreductase chain 6</fullName>
        <ecNumber evidence="3">7.1.1.2</ecNumber>
    </recommendedName>
    <alternativeName>
        <fullName evidence="14">NADH dehydrogenase subunit 6</fullName>
    </alternativeName>
</protein>
<evidence type="ECO:0000256" key="5">
    <source>
        <dbReference type="ARBA" id="ARBA00022448"/>
    </source>
</evidence>
<keyword evidence="10 16" id="KW-1133">Transmembrane helix</keyword>
<evidence type="ECO:0000256" key="14">
    <source>
        <dbReference type="ARBA" id="ARBA00031019"/>
    </source>
</evidence>
<name>A0A343C2U2_9COLE</name>
<evidence type="ECO:0000256" key="12">
    <source>
        <dbReference type="ARBA" id="ARBA00023128"/>
    </source>
</evidence>
<evidence type="ECO:0000256" key="16">
    <source>
        <dbReference type="SAM" id="Phobius"/>
    </source>
</evidence>
<evidence type="ECO:0000256" key="11">
    <source>
        <dbReference type="ARBA" id="ARBA00023027"/>
    </source>
</evidence>
<gene>
    <name evidence="17" type="primary">nad6</name>
</gene>
<reference evidence="17" key="1">
    <citation type="submission" date="2016-04" db="EMBL/GenBank/DDBJ databases">
        <title>Mitochondria of beetle species.</title>
        <authorList>
            <person name="Hunter A."/>
            <person name="Moriniere J."/>
            <person name="Tang P."/>
            <person name="Linard B."/>
            <person name="Crampton-Platt A."/>
            <person name="Vogler A.P."/>
        </authorList>
    </citation>
    <scope>NUCLEOTIDE SEQUENCE</scope>
</reference>
<evidence type="ECO:0000256" key="9">
    <source>
        <dbReference type="ARBA" id="ARBA00022982"/>
    </source>
</evidence>
<proteinExistence type="inferred from homology"/>
<dbReference type="GO" id="GO:0031966">
    <property type="term" value="C:mitochondrial membrane"/>
    <property type="evidence" value="ECO:0007669"/>
    <property type="project" value="UniProtKB-SubCell"/>
</dbReference>
<evidence type="ECO:0000256" key="7">
    <source>
        <dbReference type="ARBA" id="ARBA00022692"/>
    </source>
</evidence>
<evidence type="ECO:0000256" key="1">
    <source>
        <dbReference type="ARBA" id="ARBA00004225"/>
    </source>
</evidence>
<feature type="transmembrane region" description="Helical" evidence="16">
    <location>
        <begin position="86"/>
        <end position="106"/>
    </location>
</feature>
<evidence type="ECO:0000256" key="3">
    <source>
        <dbReference type="ARBA" id="ARBA00012944"/>
    </source>
</evidence>
<feature type="transmembrane region" description="Helical" evidence="16">
    <location>
        <begin position="131"/>
        <end position="155"/>
    </location>
</feature>
<evidence type="ECO:0000256" key="6">
    <source>
        <dbReference type="ARBA" id="ARBA00022660"/>
    </source>
</evidence>
<keyword evidence="7 16" id="KW-0812">Transmembrane</keyword>
<comment type="similarity">
    <text evidence="2">Belongs to the complex I subunit 6 family.</text>
</comment>
<keyword evidence="6" id="KW-0679">Respiratory chain</keyword>
<dbReference type="EC" id="7.1.1.2" evidence="3"/>
<sequence>MLMLMLNMSFMLSLFIIFSSHPLSMGVTLLSQVLIVSLITGMMASNFWFSYILFLIMVGGMLVLFVYMTSIASNEKFNYSSNLMKFFIMIIGLSMITLMMSDWLFIEYNNSQLENITNLNFNMTLNKFINYPYNILLFSLITYLFITLIAVVKISKIKYGPLRQMN</sequence>
<keyword evidence="11" id="KW-0520">NAD</keyword>
<evidence type="ECO:0000256" key="15">
    <source>
        <dbReference type="ARBA" id="ARBA00049551"/>
    </source>
</evidence>
<keyword evidence="9" id="KW-0249">Electron transport</keyword>
<accession>A0A343C2U2</accession>
<evidence type="ECO:0000256" key="13">
    <source>
        <dbReference type="ARBA" id="ARBA00023136"/>
    </source>
</evidence>
<geneLocation type="mitochondrion" evidence="17"/>
<evidence type="ECO:0000256" key="2">
    <source>
        <dbReference type="ARBA" id="ARBA00005698"/>
    </source>
</evidence>
<dbReference type="AlphaFoldDB" id="A0A343C2U2"/>
<dbReference type="GO" id="GO:0008137">
    <property type="term" value="F:NADH dehydrogenase (ubiquinone) activity"/>
    <property type="evidence" value="ECO:0007669"/>
    <property type="project" value="UniProtKB-EC"/>
</dbReference>
<dbReference type="PANTHER" id="PTHR11435:SF1">
    <property type="entry name" value="NADH-UBIQUINONE OXIDOREDUCTASE CHAIN 6"/>
    <property type="match status" value="1"/>
</dbReference>
<dbReference type="EMBL" id="KX087278">
    <property type="protein sequence ID" value="ARH54335.1"/>
    <property type="molecule type" value="Genomic_DNA"/>
</dbReference>
<dbReference type="InterPro" id="IPR050269">
    <property type="entry name" value="ComplexI_Subunit6"/>
</dbReference>
<keyword evidence="5" id="KW-0813">Transport</keyword>
<evidence type="ECO:0000256" key="8">
    <source>
        <dbReference type="ARBA" id="ARBA00022967"/>
    </source>
</evidence>
<evidence type="ECO:0000256" key="4">
    <source>
        <dbReference type="ARBA" id="ARBA00021095"/>
    </source>
</evidence>
<keyword evidence="13 16" id="KW-0472">Membrane</keyword>
<evidence type="ECO:0000313" key="17">
    <source>
        <dbReference type="EMBL" id="ARH54335.1"/>
    </source>
</evidence>